<organism evidence="4 5">
    <name type="scientific">Microlunatus flavus</name>
    <dbReference type="NCBI Taxonomy" id="1036181"/>
    <lineage>
        <taxon>Bacteria</taxon>
        <taxon>Bacillati</taxon>
        <taxon>Actinomycetota</taxon>
        <taxon>Actinomycetes</taxon>
        <taxon>Propionibacteriales</taxon>
        <taxon>Propionibacteriaceae</taxon>
        <taxon>Microlunatus</taxon>
    </lineage>
</organism>
<evidence type="ECO:0000256" key="1">
    <source>
        <dbReference type="ARBA" id="ARBA00006484"/>
    </source>
</evidence>
<evidence type="ECO:0000256" key="2">
    <source>
        <dbReference type="ARBA" id="ARBA00023002"/>
    </source>
</evidence>
<comment type="similarity">
    <text evidence="1 3">Belongs to the short-chain dehydrogenases/reductases (SDR) family.</text>
</comment>
<dbReference type="PANTHER" id="PTHR24320:SF148">
    <property type="entry name" value="NAD(P)-BINDING ROSSMANN-FOLD SUPERFAMILY PROTEIN"/>
    <property type="match status" value="1"/>
</dbReference>
<keyword evidence="5" id="KW-1185">Reference proteome</keyword>
<gene>
    <name evidence="4" type="ORF">SAMN05421756_10642</name>
</gene>
<keyword evidence="2" id="KW-0560">Oxidoreductase</keyword>
<dbReference type="AlphaFoldDB" id="A0A1H9IZV3"/>
<evidence type="ECO:0000313" key="5">
    <source>
        <dbReference type="Proteomes" id="UP000198504"/>
    </source>
</evidence>
<dbReference type="PRINTS" id="PR00081">
    <property type="entry name" value="GDHRDH"/>
</dbReference>
<dbReference type="GO" id="GO:0016491">
    <property type="term" value="F:oxidoreductase activity"/>
    <property type="evidence" value="ECO:0007669"/>
    <property type="project" value="UniProtKB-KW"/>
</dbReference>
<dbReference type="InterPro" id="IPR036291">
    <property type="entry name" value="NAD(P)-bd_dom_sf"/>
</dbReference>
<evidence type="ECO:0000256" key="3">
    <source>
        <dbReference type="RuleBase" id="RU000363"/>
    </source>
</evidence>
<dbReference type="STRING" id="1036181.SAMN05421756_10642"/>
<dbReference type="Pfam" id="PF00106">
    <property type="entry name" value="adh_short"/>
    <property type="match status" value="1"/>
</dbReference>
<proteinExistence type="inferred from homology"/>
<dbReference type="PANTHER" id="PTHR24320">
    <property type="entry name" value="RETINOL DEHYDROGENASE"/>
    <property type="match status" value="1"/>
</dbReference>
<dbReference type="Gene3D" id="3.40.50.720">
    <property type="entry name" value="NAD(P)-binding Rossmann-like Domain"/>
    <property type="match status" value="1"/>
</dbReference>
<dbReference type="EMBL" id="FOFA01000006">
    <property type="protein sequence ID" value="SEQ80048.1"/>
    <property type="molecule type" value="Genomic_DNA"/>
</dbReference>
<protein>
    <submittedName>
        <fullName evidence="4">Short-chain dehydrogenase</fullName>
    </submittedName>
</protein>
<dbReference type="PRINTS" id="PR00080">
    <property type="entry name" value="SDRFAMILY"/>
</dbReference>
<dbReference type="SUPFAM" id="SSF51735">
    <property type="entry name" value="NAD(P)-binding Rossmann-fold domains"/>
    <property type="match status" value="1"/>
</dbReference>
<evidence type="ECO:0000313" key="4">
    <source>
        <dbReference type="EMBL" id="SEQ80048.1"/>
    </source>
</evidence>
<dbReference type="OrthoDB" id="4577644at2"/>
<dbReference type="RefSeq" id="WP_091181957.1">
    <property type="nucleotide sequence ID" value="NZ_FOFA01000006.1"/>
</dbReference>
<name>A0A1H9IZV3_9ACTN</name>
<reference evidence="5" key="1">
    <citation type="submission" date="2016-10" db="EMBL/GenBank/DDBJ databases">
        <authorList>
            <person name="Varghese N."/>
            <person name="Submissions S."/>
        </authorList>
    </citation>
    <scope>NUCLEOTIDE SEQUENCE [LARGE SCALE GENOMIC DNA]</scope>
    <source>
        <strain evidence="5">CGMCC 4.6856</strain>
    </source>
</reference>
<dbReference type="Proteomes" id="UP000198504">
    <property type="component" value="Unassembled WGS sequence"/>
</dbReference>
<sequence>MTFSLPLPDLHDRTFVVTGATSGIGQATAAALAGAGAHVVLAVRDAAKGERVAATLGGDTEVRALDLADLSSVRSFAAGWDFPIDVLINNAGVSVPERRVSADGYELQLATNHLGPFALTNLLLPHVTGRVVTLASLAERAARLDLDDLQRERTPYKEFGVYAGTKLANLLFTAELQRRLHAVGSPVRAMAAHPGFVSTNIGQEGGPVARAMTRLLAQSPADGALPVLHAALADLPGDSFSGPQHLLHMRGGAEVIARSGKAKDAAVAARLWSLSEELTGTRFPLGATEETAAPEV</sequence>
<dbReference type="InterPro" id="IPR002347">
    <property type="entry name" value="SDR_fam"/>
</dbReference>
<dbReference type="NCBIfam" id="NF004846">
    <property type="entry name" value="PRK06197.1"/>
    <property type="match status" value="1"/>
</dbReference>
<accession>A0A1H9IZV3</accession>